<dbReference type="PROSITE" id="PS50977">
    <property type="entry name" value="HTH_TETR_2"/>
    <property type="match status" value="1"/>
</dbReference>
<feature type="domain" description="HTH tetR-type" evidence="5">
    <location>
        <begin position="14"/>
        <end position="74"/>
    </location>
</feature>
<dbReference type="InterPro" id="IPR001647">
    <property type="entry name" value="HTH_TetR"/>
</dbReference>
<feature type="DNA-binding region" description="H-T-H motif" evidence="4">
    <location>
        <begin position="37"/>
        <end position="56"/>
    </location>
</feature>
<reference evidence="6 7" key="1">
    <citation type="submission" date="2023-07" db="EMBL/GenBank/DDBJ databases">
        <title>Identification of four novel Pseudomonas species associated with bacterial leaf spot of cucurbits.</title>
        <authorList>
            <person name="Fullem K.R."/>
        </authorList>
    </citation>
    <scope>NUCLEOTIDE SEQUENCE [LARGE SCALE GENOMIC DNA]</scope>
    <source>
        <strain evidence="6 7">KFB 138</strain>
    </source>
</reference>
<organism evidence="6 7">
    <name type="scientific">Pseudomonas serbiensis</name>
    <dbReference type="NCBI Taxonomy" id="3064350"/>
    <lineage>
        <taxon>Bacteria</taxon>
        <taxon>Pseudomonadati</taxon>
        <taxon>Pseudomonadota</taxon>
        <taxon>Gammaproteobacteria</taxon>
        <taxon>Pseudomonadales</taxon>
        <taxon>Pseudomonadaceae</taxon>
        <taxon>Pseudomonas</taxon>
    </lineage>
</organism>
<protein>
    <submittedName>
        <fullName evidence="6">TetR/AcrR family transcriptional regulator</fullName>
    </submittedName>
</protein>
<dbReference type="InterPro" id="IPR009057">
    <property type="entry name" value="Homeodomain-like_sf"/>
</dbReference>
<dbReference type="SUPFAM" id="SSF48498">
    <property type="entry name" value="Tetracyclin repressor-like, C-terminal domain"/>
    <property type="match status" value="1"/>
</dbReference>
<name>A0ABT9CMT7_9PSED</name>
<dbReference type="EMBL" id="JAUQOO010000002">
    <property type="protein sequence ID" value="MDO7926042.1"/>
    <property type="molecule type" value="Genomic_DNA"/>
</dbReference>
<dbReference type="InterPro" id="IPR036271">
    <property type="entry name" value="Tet_transcr_reg_TetR-rel_C_sf"/>
</dbReference>
<keyword evidence="7" id="KW-1185">Reference proteome</keyword>
<keyword evidence="3" id="KW-0804">Transcription</keyword>
<dbReference type="Pfam" id="PF00440">
    <property type="entry name" value="TetR_N"/>
    <property type="match status" value="1"/>
</dbReference>
<evidence type="ECO:0000256" key="3">
    <source>
        <dbReference type="ARBA" id="ARBA00023163"/>
    </source>
</evidence>
<evidence type="ECO:0000256" key="1">
    <source>
        <dbReference type="ARBA" id="ARBA00023015"/>
    </source>
</evidence>
<keyword evidence="1" id="KW-0805">Transcription regulation</keyword>
<dbReference type="Proteomes" id="UP001223016">
    <property type="component" value="Unassembled WGS sequence"/>
</dbReference>
<dbReference type="PANTHER" id="PTHR47506">
    <property type="entry name" value="TRANSCRIPTIONAL REGULATORY PROTEIN"/>
    <property type="match status" value="1"/>
</dbReference>
<accession>A0ABT9CMT7</accession>
<sequence length="205" mass="21988">MKTVESKKSGRPLSFDRDVVLEKAMLAFWEHGYESTSMATLTKAMGVTAPSIYAAFGDKKQLFLEVVDLYVKKGMASRKELDANATVRESVLGSLHHAVDVFTANSGSSGCLLATAAVSCSEAAADVREHLAAIRRDMETDFVSTIRGGIQKGELPPGTDAAVLAGFFMAILQGVAAQARDGADRQKLFEIVDLAMSVWPSPSER</sequence>
<evidence type="ECO:0000256" key="2">
    <source>
        <dbReference type="ARBA" id="ARBA00023125"/>
    </source>
</evidence>
<evidence type="ECO:0000313" key="7">
    <source>
        <dbReference type="Proteomes" id="UP001223016"/>
    </source>
</evidence>
<dbReference type="PROSITE" id="PS01081">
    <property type="entry name" value="HTH_TETR_1"/>
    <property type="match status" value="1"/>
</dbReference>
<dbReference type="Gene3D" id="1.10.357.10">
    <property type="entry name" value="Tetracycline Repressor, domain 2"/>
    <property type="match status" value="1"/>
</dbReference>
<evidence type="ECO:0000259" key="5">
    <source>
        <dbReference type="PROSITE" id="PS50977"/>
    </source>
</evidence>
<dbReference type="Pfam" id="PF16925">
    <property type="entry name" value="TetR_C_13"/>
    <property type="match status" value="1"/>
</dbReference>
<evidence type="ECO:0000313" key="6">
    <source>
        <dbReference type="EMBL" id="MDO7926042.1"/>
    </source>
</evidence>
<gene>
    <name evidence="6" type="ORF">Q6A51_04575</name>
</gene>
<dbReference type="RefSeq" id="WP_201019749.1">
    <property type="nucleotide sequence ID" value="NZ_JAUQOO010000002.1"/>
</dbReference>
<dbReference type="SUPFAM" id="SSF46689">
    <property type="entry name" value="Homeodomain-like"/>
    <property type="match status" value="1"/>
</dbReference>
<comment type="caution">
    <text evidence="6">The sequence shown here is derived from an EMBL/GenBank/DDBJ whole genome shotgun (WGS) entry which is preliminary data.</text>
</comment>
<evidence type="ECO:0000256" key="4">
    <source>
        <dbReference type="PROSITE-ProRule" id="PRU00335"/>
    </source>
</evidence>
<dbReference type="InterPro" id="IPR011075">
    <property type="entry name" value="TetR_C"/>
</dbReference>
<keyword evidence="2 4" id="KW-0238">DNA-binding</keyword>
<proteinExistence type="predicted"/>
<dbReference type="PANTHER" id="PTHR47506:SF1">
    <property type="entry name" value="HTH-TYPE TRANSCRIPTIONAL REGULATOR YJDC"/>
    <property type="match status" value="1"/>
</dbReference>
<dbReference type="Gene3D" id="1.10.10.60">
    <property type="entry name" value="Homeodomain-like"/>
    <property type="match status" value="1"/>
</dbReference>
<dbReference type="InterPro" id="IPR023772">
    <property type="entry name" value="DNA-bd_HTH_TetR-type_CS"/>
</dbReference>